<dbReference type="KEGG" id="mmyr:MXMO3_02739"/>
<evidence type="ECO:0000313" key="2">
    <source>
        <dbReference type="Proteomes" id="UP000258927"/>
    </source>
</evidence>
<accession>A0A2R4MGX4</accession>
<keyword evidence="2" id="KW-1185">Reference proteome</keyword>
<reference evidence="1 2" key="1">
    <citation type="submission" date="2017-05" db="EMBL/GenBank/DDBJ databases">
        <title>Genome Analysis of Maritalea myrionectae HL2708#5.</title>
        <authorList>
            <consortium name="Cotde Inc.-PKNU"/>
            <person name="Jang D."/>
            <person name="Oh H.-M."/>
        </authorList>
    </citation>
    <scope>NUCLEOTIDE SEQUENCE [LARGE SCALE GENOMIC DNA]</scope>
    <source>
        <strain evidence="1 2">HL2708#5</strain>
    </source>
</reference>
<sequence length="250" mass="29060">MKIVPLNPTDLAKFAVLPQHQLYTAITTYSSFVHGYTYSPLRQNFPDIFSIRMGEIDDKRAVVDFSHIEHLIKKKCDSSRRPEQNFKNNIWVARVLFDFCRENKVFGVKHAHEPFRTLQGFDVRLWENAAFTINGKKFVLLVDPRGETSALDVESRRFVFSLMNEQIRKLDPTMFADFELGVLQFNRKGFDLESKVVLHEAKGIQLYSYEELKTRIAEVCKVWVDVQQERAIRKIEGQLTGDLPLFQAKG</sequence>
<dbReference type="AlphaFoldDB" id="A0A2R4MGX4"/>
<dbReference type="RefSeq" id="WP_162889277.1">
    <property type="nucleotide sequence ID" value="NZ_CP021330.1"/>
</dbReference>
<evidence type="ECO:0000313" key="1">
    <source>
        <dbReference type="EMBL" id="AVX05250.1"/>
    </source>
</evidence>
<dbReference type="EMBL" id="CP021330">
    <property type="protein sequence ID" value="AVX05250.1"/>
    <property type="molecule type" value="Genomic_DNA"/>
</dbReference>
<dbReference type="Pfam" id="PF26318">
    <property type="entry name" value="SocB"/>
    <property type="match status" value="1"/>
</dbReference>
<dbReference type="NCBIfam" id="NF047746">
    <property type="entry name" value="SocB_toxin"/>
    <property type="match status" value="1"/>
</dbReference>
<organism evidence="1 2">
    <name type="scientific">Maritalea myrionectae</name>
    <dbReference type="NCBI Taxonomy" id="454601"/>
    <lineage>
        <taxon>Bacteria</taxon>
        <taxon>Pseudomonadati</taxon>
        <taxon>Pseudomonadota</taxon>
        <taxon>Alphaproteobacteria</taxon>
        <taxon>Hyphomicrobiales</taxon>
        <taxon>Devosiaceae</taxon>
        <taxon>Maritalea</taxon>
    </lineage>
</organism>
<dbReference type="InterPro" id="IPR059063">
    <property type="entry name" value="SocB"/>
</dbReference>
<protein>
    <submittedName>
        <fullName evidence="1">Uncharacterized protein</fullName>
    </submittedName>
</protein>
<gene>
    <name evidence="1" type="ORF">MXMO3_02739</name>
</gene>
<proteinExistence type="predicted"/>
<dbReference type="Proteomes" id="UP000258927">
    <property type="component" value="Chromosome"/>
</dbReference>
<name>A0A2R4MGX4_9HYPH</name>